<dbReference type="InterPro" id="IPR006976">
    <property type="entry name" value="VanZ-like"/>
</dbReference>
<accession>A0ABU3LG40</accession>
<dbReference type="RefSeq" id="WP_349241948.1">
    <property type="nucleotide sequence ID" value="NZ_JAVTTO010000003.1"/>
</dbReference>
<keyword evidence="4" id="KW-1185">Reference proteome</keyword>
<feature type="domain" description="VanZ-like" evidence="2">
    <location>
        <begin position="41"/>
        <end position="119"/>
    </location>
</feature>
<reference evidence="3 4" key="1">
    <citation type="submission" date="2023-09" db="EMBL/GenBank/DDBJ databases">
        <title>Novel taxa isolated from Blanes Bay.</title>
        <authorList>
            <person name="Rey-Velasco X."/>
            <person name="Lucena T."/>
        </authorList>
    </citation>
    <scope>NUCLEOTIDE SEQUENCE [LARGE SCALE GENOMIC DNA]</scope>
    <source>
        <strain evidence="3 4">S356</strain>
    </source>
</reference>
<keyword evidence="1" id="KW-0812">Transmembrane</keyword>
<feature type="transmembrane region" description="Helical" evidence="1">
    <location>
        <begin position="12"/>
        <end position="32"/>
    </location>
</feature>
<organism evidence="3 4">
    <name type="scientific">Asprobacillus argus</name>
    <dbReference type="NCBI Taxonomy" id="3076534"/>
    <lineage>
        <taxon>Bacteria</taxon>
        <taxon>Pseudomonadati</taxon>
        <taxon>Bacteroidota</taxon>
        <taxon>Flavobacteriia</taxon>
        <taxon>Flavobacteriales</taxon>
        <taxon>Flavobacteriaceae</taxon>
        <taxon>Asprobacillus</taxon>
    </lineage>
</organism>
<keyword evidence="1" id="KW-0472">Membrane</keyword>
<name>A0ABU3LG40_9FLAO</name>
<evidence type="ECO:0000256" key="1">
    <source>
        <dbReference type="SAM" id="Phobius"/>
    </source>
</evidence>
<dbReference type="PANTHER" id="PTHR28008">
    <property type="entry name" value="DOMAIN PROTEIN, PUTATIVE (AFU_ORTHOLOGUE AFUA_3G10980)-RELATED"/>
    <property type="match status" value="1"/>
</dbReference>
<feature type="transmembrane region" description="Helical" evidence="1">
    <location>
        <begin position="44"/>
        <end position="60"/>
    </location>
</feature>
<dbReference type="PANTHER" id="PTHR28008:SF1">
    <property type="entry name" value="DOMAIN PROTEIN, PUTATIVE (AFU_ORTHOLOGUE AFUA_3G10980)-RELATED"/>
    <property type="match status" value="1"/>
</dbReference>
<keyword evidence="1" id="KW-1133">Transmembrane helix</keyword>
<evidence type="ECO:0000313" key="4">
    <source>
        <dbReference type="Proteomes" id="UP001257277"/>
    </source>
</evidence>
<comment type="caution">
    <text evidence="3">The sequence shown here is derived from an EMBL/GenBank/DDBJ whole genome shotgun (WGS) entry which is preliminary data.</text>
</comment>
<gene>
    <name evidence="3" type="ORF">RQM59_09895</name>
</gene>
<evidence type="ECO:0000313" key="3">
    <source>
        <dbReference type="EMBL" id="MDT7832690.1"/>
    </source>
</evidence>
<protein>
    <submittedName>
        <fullName evidence="3">VanZ family protein</fullName>
    </submittedName>
</protein>
<dbReference type="NCBIfam" id="NF037970">
    <property type="entry name" value="vanZ_1"/>
    <property type="match status" value="1"/>
</dbReference>
<dbReference type="Pfam" id="PF04892">
    <property type="entry name" value="VanZ"/>
    <property type="match status" value="1"/>
</dbReference>
<dbReference type="EMBL" id="JAVTTO010000003">
    <property type="protein sequence ID" value="MDT7832690.1"/>
    <property type="molecule type" value="Genomic_DNA"/>
</dbReference>
<feature type="transmembrane region" description="Helical" evidence="1">
    <location>
        <begin position="97"/>
        <end position="116"/>
    </location>
</feature>
<dbReference type="Proteomes" id="UP001257277">
    <property type="component" value="Unassembled WGS sequence"/>
</dbReference>
<evidence type="ECO:0000259" key="2">
    <source>
        <dbReference type="Pfam" id="PF04892"/>
    </source>
</evidence>
<proteinExistence type="predicted"/>
<feature type="transmembrane region" description="Helical" evidence="1">
    <location>
        <begin position="72"/>
        <end position="91"/>
    </location>
</feature>
<sequence length="126" mass="14098">MRIKTLLKDNSLYISIAITILITLLSLIKTHPKPIVDISNLDKVQHTFAYMVLTISWLVSRDVKFNTIPYSVILIACLLFGIIIEVLQGRLTTYRSASLLDVVANSLGIAIGFMIFKTFKGKKADI</sequence>